<organism evidence="2 3">
    <name type="scientific">Treponema succinifaciens (strain ATCC 33096 / DSM 2489 / 6091)</name>
    <dbReference type="NCBI Taxonomy" id="869209"/>
    <lineage>
        <taxon>Bacteria</taxon>
        <taxon>Pseudomonadati</taxon>
        <taxon>Spirochaetota</taxon>
        <taxon>Spirochaetia</taxon>
        <taxon>Spirochaetales</taxon>
        <taxon>Treponemataceae</taxon>
        <taxon>Treponema</taxon>
    </lineage>
</organism>
<dbReference type="KEGG" id="tsu:Tresu_2177"/>
<name>F2NWC5_TRES6</name>
<sequence>MQGIATGVSQRPFMFAAIPCIFIAKSIFSVFLIILNPCIINIYILFANLSLFWQIFIKTEVCDFMSKSESARPNILS</sequence>
<keyword evidence="3" id="KW-1185">Reference proteome</keyword>
<dbReference type="AlphaFoldDB" id="F2NWC5"/>
<keyword evidence="1" id="KW-0472">Membrane</keyword>
<evidence type="ECO:0000313" key="2">
    <source>
        <dbReference type="EMBL" id="AEB15046.1"/>
    </source>
</evidence>
<keyword evidence="1" id="KW-0812">Transmembrane</keyword>
<evidence type="ECO:0000313" key="3">
    <source>
        <dbReference type="Proteomes" id="UP000006852"/>
    </source>
</evidence>
<accession>F2NWC5</accession>
<feature type="transmembrane region" description="Helical" evidence="1">
    <location>
        <begin position="40"/>
        <end position="57"/>
    </location>
</feature>
<keyword evidence="1" id="KW-1133">Transmembrane helix</keyword>
<feature type="transmembrane region" description="Helical" evidence="1">
    <location>
        <begin position="12"/>
        <end position="34"/>
    </location>
</feature>
<reference evidence="2 3" key="1">
    <citation type="journal article" date="2011" name="Stand. Genomic Sci.">
        <title>Complete genome sequence of Treponema succinifaciens type strain (6091).</title>
        <authorList>
            <person name="Han C."/>
            <person name="Gronow S."/>
            <person name="Teshima H."/>
            <person name="Lapidus A."/>
            <person name="Nolan M."/>
            <person name="Lucas S."/>
            <person name="Hammon N."/>
            <person name="Deshpande S."/>
            <person name="Cheng J.F."/>
            <person name="Zeytun A."/>
            <person name="Tapia R."/>
            <person name="Goodwin L."/>
            <person name="Pitluck S."/>
            <person name="Liolios K."/>
            <person name="Pagani I."/>
            <person name="Ivanova N."/>
            <person name="Mavromatis K."/>
            <person name="Mikhailova N."/>
            <person name="Huntemann M."/>
            <person name="Pati A."/>
            <person name="Chen A."/>
            <person name="Palaniappan K."/>
            <person name="Land M."/>
            <person name="Hauser L."/>
            <person name="Brambilla E.M."/>
            <person name="Rohde M."/>
            <person name="Goker M."/>
            <person name="Woyke T."/>
            <person name="Bristow J."/>
            <person name="Eisen J.A."/>
            <person name="Markowitz V."/>
            <person name="Hugenholtz P."/>
            <person name="Kyrpides N.C."/>
            <person name="Klenk H.P."/>
            <person name="Detter J.C."/>
        </authorList>
    </citation>
    <scope>NUCLEOTIDE SEQUENCE [LARGE SCALE GENOMIC DNA]</scope>
    <source>
        <strain evidence="3">ATCC 33096 / DSM 2489 / 6091</strain>
    </source>
</reference>
<gene>
    <name evidence="2" type="ordered locus">Tresu_2177</name>
</gene>
<dbReference type="Proteomes" id="UP000006852">
    <property type="component" value="Chromosome"/>
</dbReference>
<dbReference type="HOGENOM" id="CLU_2637015_0_0_12"/>
<reference evidence="3" key="2">
    <citation type="submission" date="2011-04" db="EMBL/GenBank/DDBJ databases">
        <title>The complete genome of chromosome of Treponema succinifaciens DSM 2489.</title>
        <authorList>
            <person name="Lucas S."/>
            <person name="Copeland A."/>
            <person name="Lapidus A."/>
            <person name="Bruce D."/>
            <person name="Goodwin L."/>
            <person name="Pitluck S."/>
            <person name="Peters L."/>
            <person name="Kyrpides N."/>
            <person name="Mavromatis K."/>
            <person name="Ivanova N."/>
            <person name="Ovchinnikova G."/>
            <person name="Teshima H."/>
            <person name="Detter J.C."/>
            <person name="Tapia R."/>
            <person name="Han C."/>
            <person name="Land M."/>
            <person name="Hauser L."/>
            <person name="Markowitz V."/>
            <person name="Cheng J.-F."/>
            <person name="Hugenholtz P."/>
            <person name="Woyke T."/>
            <person name="Wu D."/>
            <person name="Gronow S."/>
            <person name="Wellnitz S."/>
            <person name="Brambilla E."/>
            <person name="Klenk H.-P."/>
            <person name="Eisen J.A."/>
        </authorList>
    </citation>
    <scope>NUCLEOTIDE SEQUENCE [LARGE SCALE GENOMIC DNA]</scope>
    <source>
        <strain evidence="3">ATCC 33096 / DSM 2489 / 6091</strain>
    </source>
</reference>
<evidence type="ECO:0000256" key="1">
    <source>
        <dbReference type="SAM" id="Phobius"/>
    </source>
</evidence>
<dbReference type="EMBL" id="CP002631">
    <property type="protein sequence ID" value="AEB15046.1"/>
    <property type="molecule type" value="Genomic_DNA"/>
</dbReference>
<protein>
    <submittedName>
        <fullName evidence="2">Uncharacterized protein</fullName>
    </submittedName>
</protein>
<proteinExistence type="predicted"/>